<evidence type="ECO:0000259" key="6">
    <source>
        <dbReference type="Pfam" id="PF01794"/>
    </source>
</evidence>
<keyword evidence="3 5" id="KW-1133">Transmembrane helix</keyword>
<feature type="transmembrane region" description="Helical" evidence="5">
    <location>
        <begin position="52"/>
        <end position="72"/>
    </location>
</feature>
<dbReference type="RefSeq" id="WP_344751649.1">
    <property type="nucleotide sequence ID" value="NZ_BAABBW010000001.1"/>
</dbReference>
<feature type="transmembrane region" description="Helical" evidence="5">
    <location>
        <begin position="124"/>
        <end position="143"/>
    </location>
</feature>
<name>A0ABP7ZRP9_9MICO</name>
<keyword evidence="2 5" id="KW-0812">Transmembrane</keyword>
<sequence>MFDDVMWAFGRGSGIADLALLTVSLVAGILTRSGRPLPGIPRFALSLIHRNASLLAVVFLALHVGTLLIDPFAKLTLTDVVVPFLGTDNPFWLGMGTLALDLLIAIVVTALARRAIGVRAFKAVHWLAYAMWPVAMLHGVFEGTDGTDAWFLAGAATATLLVIGAVLWRLSPRFLEAPRRAAAVAGATRPAALAEPQIWRAS</sequence>
<protein>
    <submittedName>
        <fullName evidence="7">Ferric reductase-like transmembrane domain-containing protein</fullName>
    </submittedName>
</protein>
<dbReference type="EMBL" id="BAABBW010000001">
    <property type="protein sequence ID" value="GAA4168794.1"/>
    <property type="molecule type" value="Genomic_DNA"/>
</dbReference>
<keyword evidence="8" id="KW-1185">Reference proteome</keyword>
<organism evidence="7 8">
    <name type="scientific">Gryllotalpicola koreensis</name>
    <dbReference type="NCBI Taxonomy" id="993086"/>
    <lineage>
        <taxon>Bacteria</taxon>
        <taxon>Bacillati</taxon>
        <taxon>Actinomycetota</taxon>
        <taxon>Actinomycetes</taxon>
        <taxon>Micrococcales</taxon>
        <taxon>Microbacteriaceae</taxon>
        <taxon>Gryllotalpicola</taxon>
    </lineage>
</organism>
<proteinExistence type="predicted"/>
<keyword evidence="4 5" id="KW-0472">Membrane</keyword>
<gene>
    <name evidence="7" type="ORF">GCM10022287_04540</name>
</gene>
<dbReference type="Pfam" id="PF01794">
    <property type="entry name" value="Ferric_reduct"/>
    <property type="match status" value="1"/>
</dbReference>
<feature type="transmembrane region" description="Helical" evidence="5">
    <location>
        <begin position="12"/>
        <end position="31"/>
    </location>
</feature>
<evidence type="ECO:0000256" key="1">
    <source>
        <dbReference type="ARBA" id="ARBA00004141"/>
    </source>
</evidence>
<evidence type="ECO:0000256" key="3">
    <source>
        <dbReference type="ARBA" id="ARBA00022989"/>
    </source>
</evidence>
<accession>A0ABP7ZRP9</accession>
<comment type="caution">
    <text evidence="7">The sequence shown here is derived from an EMBL/GenBank/DDBJ whole genome shotgun (WGS) entry which is preliminary data.</text>
</comment>
<feature type="transmembrane region" description="Helical" evidence="5">
    <location>
        <begin position="92"/>
        <end position="112"/>
    </location>
</feature>
<feature type="transmembrane region" description="Helical" evidence="5">
    <location>
        <begin position="149"/>
        <end position="170"/>
    </location>
</feature>
<evidence type="ECO:0000313" key="8">
    <source>
        <dbReference type="Proteomes" id="UP001501079"/>
    </source>
</evidence>
<evidence type="ECO:0000256" key="4">
    <source>
        <dbReference type="ARBA" id="ARBA00023136"/>
    </source>
</evidence>
<evidence type="ECO:0000313" key="7">
    <source>
        <dbReference type="EMBL" id="GAA4168794.1"/>
    </source>
</evidence>
<dbReference type="Proteomes" id="UP001501079">
    <property type="component" value="Unassembled WGS sequence"/>
</dbReference>
<evidence type="ECO:0000256" key="5">
    <source>
        <dbReference type="SAM" id="Phobius"/>
    </source>
</evidence>
<dbReference type="InterPro" id="IPR013130">
    <property type="entry name" value="Fe3_Rdtase_TM_dom"/>
</dbReference>
<comment type="subcellular location">
    <subcellularLocation>
        <location evidence="1">Membrane</location>
        <topology evidence="1">Multi-pass membrane protein</topology>
    </subcellularLocation>
</comment>
<feature type="domain" description="Ferric oxidoreductase" evidence="6">
    <location>
        <begin position="14"/>
        <end position="135"/>
    </location>
</feature>
<reference evidence="8" key="1">
    <citation type="journal article" date="2019" name="Int. J. Syst. Evol. Microbiol.">
        <title>The Global Catalogue of Microorganisms (GCM) 10K type strain sequencing project: providing services to taxonomists for standard genome sequencing and annotation.</title>
        <authorList>
            <consortium name="The Broad Institute Genomics Platform"/>
            <consortium name="The Broad Institute Genome Sequencing Center for Infectious Disease"/>
            <person name="Wu L."/>
            <person name="Ma J."/>
        </authorList>
    </citation>
    <scope>NUCLEOTIDE SEQUENCE [LARGE SCALE GENOMIC DNA]</scope>
    <source>
        <strain evidence="8">JCM 17591</strain>
    </source>
</reference>
<evidence type="ECO:0000256" key="2">
    <source>
        <dbReference type="ARBA" id="ARBA00022692"/>
    </source>
</evidence>